<evidence type="ECO:0000313" key="2">
    <source>
        <dbReference type="Proteomes" id="UP001165367"/>
    </source>
</evidence>
<evidence type="ECO:0000313" key="1">
    <source>
        <dbReference type="EMBL" id="MCG2613579.1"/>
    </source>
</evidence>
<name>A0ABS9KMP7_9BACT</name>
<dbReference type="Proteomes" id="UP001165367">
    <property type="component" value="Unassembled WGS sequence"/>
</dbReference>
<accession>A0ABS9KMP7</accession>
<reference evidence="1" key="1">
    <citation type="submission" date="2022-01" db="EMBL/GenBank/DDBJ databases">
        <authorList>
            <person name="Jo J.-H."/>
            <person name="Im W.-T."/>
        </authorList>
    </citation>
    <scope>NUCLEOTIDE SEQUENCE</scope>
    <source>
        <strain evidence="1">NA20</strain>
    </source>
</reference>
<sequence length="80" mass="8384">MLTSKTLEHSKFITSSASLPIDMNLAAAVNLTAQLPADSPNSIIVVMGIQFEDVVNGVAYPLADSEHNTLAVIAVSQATE</sequence>
<gene>
    <name evidence="1" type="ORF">LZZ85_04775</name>
</gene>
<comment type="caution">
    <text evidence="1">The sequence shown here is derived from an EMBL/GenBank/DDBJ whole genome shotgun (WGS) entry which is preliminary data.</text>
</comment>
<dbReference type="RefSeq" id="WP_237868981.1">
    <property type="nucleotide sequence ID" value="NZ_JAKLTR010000002.1"/>
</dbReference>
<protein>
    <submittedName>
        <fullName evidence="1">Uncharacterized protein</fullName>
    </submittedName>
</protein>
<organism evidence="1 2">
    <name type="scientific">Terrimonas ginsenosidimutans</name>
    <dbReference type="NCBI Taxonomy" id="2908004"/>
    <lineage>
        <taxon>Bacteria</taxon>
        <taxon>Pseudomonadati</taxon>
        <taxon>Bacteroidota</taxon>
        <taxon>Chitinophagia</taxon>
        <taxon>Chitinophagales</taxon>
        <taxon>Chitinophagaceae</taxon>
        <taxon>Terrimonas</taxon>
    </lineage>
</organism>
<proteinExistence type="predicted"/>
<keyword evidence="2" id="KW-1185">Reference proteome</keyword>
<dbReference type="EMBL" id="JAKLTR010000002">
    <property type="protein sequence ID" value="MCG2613579.1"/>
    <property type="molecule type" value="Genomic_DNA"/>
</dbReference>